<feature type="chain" id="PRO_5011519578" description="DUF4148 domain-containing protein" evidence="2">
    <location>
        <begin position="23"/>
        <end position="108"/>
    </location>
</feature>
<evidence type="ECO:0000256" key="2">
    <source>
        <dbReference type="SAM" id="SignalP"/>
    </source>
</evidence>
<gene>
    <name evidence="3" type="ORF">SAMN05192539_101520</name>
</gene>
<feature type="region of interest" description="Disordered" evidence="1">
    <location>
        <begin position="77"/>
        <end position="108"/>
    </location>
</feature>
<keyword evidence="2" id="KW-0732">Signal</keyword>
<dbReference type="AlphaFoldDB" id="A0A1H7AL62"/>
<dbReference type="Proteomes" id="UP000198866">
    <property type="component" value="Unassembled WGS sequence"/>
</dbReference>
<keyword evidence="4" id="KW-1185">Reference proteome</keyword>
<name>A0A1H7AL62_9BURK</name>
<protein>
    <recommendedName>
        <fullName evidence="5">DUF4148 domain-containing protein</fullName>
    </recommendedName>
</protein>
<dbReference type="OrthoDB" id="9112534at2"/>
<evidence type="ECO:0000313" key="3">
    <source>
        <dbReference type="EMBL" id="SEJ66108.1"/>
    </source>
</evidence>
<sequence length="108" mass="11376">MKALISAVVLAAAVAAPVASFAQSNQQPLTRAEVRADLVRLEKAGYDPLSDRTEYPKNIQAAEARVHAQDAVAQADTTGYGVQTNGTSQASTRSLADEKGPRSVFFGN</sequence>
<organism evidence="3 4">
    <name type="scientific">Paraburkholderia diazotrophica</name>
    <dbReference type="NCBI Taxonomy" id="667676"/>
    <lineage>
        <taxon>Bacteria</taxon>
        <taxon>Pseudomonadati</taxon>
        <taxon>Pseudomonadota</taxon>
        <taxon>Betaproteobacteria</taxon>
        <taxon>Burkholderiales</taxon>
        <taxon>Burkholderiaceae</taxon>
        <taxon>Paraburkholderia</taxon>
    </lineage>
</organism>
<dbReference type="RefSeq" id="WP_090868055.1">
    <property type="nucleotide sequence ID" value="NZ_FNYE01000015.1"/>
</dbReference>
<evidence type="ECO:0008006" key="5">
    <source>
        <dbReference type="Google" id="ProtNLM"/>
    </source>
</evidence>
<proteinExistence type="predicted"/>
<feature type="compositionally biased region" description="Polar residues" evidence="1">
    <location>
        <begin position="77"/>
        <end position="94"/>
    </location>
</feature>
<dbReference type="Pfam" id="PF13663">
    <property type="entry name" value="DUF4148"/>
    <property type="match status" value="1"/>
</dbReference>
<dbReference type="InterPro" id="IPR025421">
    <property type="entry name" value="DUF4148"/>
</dbReference>
<feature type="signal peptide" evidence="2">
    <location>
        <begin position="1"/>
        <end position="22"/>
    </location>
</feature>
<accession>A0A1H7AL62</accession>
<reference evidence="4" key="1">
    <citation type="submission" date="2016-10" db="EMBL/GenBank/DDBJ databases">
        <authorList>
            <person name="Varghese N."/>
            <person name="Submissions S."/>
        </authorList>
    </citation>
    <scope>NUCLEOTIDE SEQUENCE [LARGE SCALE GENOMIC DNA]</scope>
    <source>
        <strain evidence="4">LMG 26031</strain>
    </source>
</reference>
<dbReference type="EMBL" id="FNYE01000015">
    <property type="protein sequence ID" value="SEJ66108.1"/>
    <property type="molecule type" value="Genomic_DNA"/>
</dbReference>
<evidence type="ECO:0000256" key="1">
    <source>
        <dbReference type="SAM" id="MobiDB-lite"/>
    </source>
</evidence>
<evidence type="ECO:0000313" key="4">
    <source>
        <dbReference type="Proteomes" id="UP000198866"/>
    </source>
</evidence>